<dbReference type="InterPro" id="IPR025110">
    <property type="entry name" value="AMP-bd_C"/>
</dbReference>
<dbReference type="PROSITE" id="PS50075">
    <property type="entry name" value="CARRIER"/>
    <property type="match status" value="1"/>
</dbReference>
<dbReference type="Pfam" id="PF13193">
    <property type="entry name" value="AMP-binding_C"/>
    <property type="match status" value="1"/>
</dbReference>
<dbReference type="InterPro" id="IPR001242">
    <property type="entry name" value="Condensation_dom"/>
</dbReference>
<dbReference type="Pfam" id="PF00550">
    <property type="entry name" value="PP-binding"/>
    <property type="match status" value="1"/>
</dbReference>
<dbReference type="InterPro" id="IPR020845">
    <property type="entry name" value="AMP-binding_CS"/>
</dbReference>
<comment type="caution">
    <text evidence="5">The sequence shown here is derived from an EMBL/GenBank/DDBJ whole genome shotgun (WGS) entry which is preliminary data.</text>
</comment>
<gene>
    <name evidence="5" type="ORF">V4F39_04375</name>
</gene>
<dbReference type="InterPro" id="IPR036736">
    <property type="entry name" value="ACP-like_sf"/>
</dbReference>
<feature type="domain" description="Carrier" evidence="4">
    <location>
        <begin position="978"/>
        <end position="1052"/>
    </location>
</feature>
<evidence type="ECO:0000313" key="5">
    <source>
        <dbReference type="EMBL" id="MEF7613137.1"/>
    </source>
</evidence>
<dbReference type="Gene3D" id="3.30.300.30">
    <property type="match status" value="1"/>
</dbReference>
<dbReference type="GO" id="GO:0031177">
    <property type="term" value="F:phosphopantetheine binding"/>
    <property type="evidence" value="ECO:0007669"/>
    <property type="project" value="InterPro"/>
</dbReference>
<dbReference type="SUPFAM" id="SSF47336">
    <property type="entry name" value="ACP-like"/>
    <property type="match status" value="1"/>
</dbReference>
<dbReference type="Proteomes" id="UP001336250">
    <property type="component" value="Unassembled WGS sequence"/>
</dbReference>
<keyword evidence="1" id="KW-0596">Phosphopantetheine</keyword>
<dbReference type="NCBIfam" id="TIGR01733">
    <property type="entry name" value="AA-adenyl-dom"/>
    <property type="match status" value="1"/>
</dbReference>
<protein>
    <submittedName>
        <fullName evidence="5">Amino acid adenylation domain-containing protein</fullName>
    </submittedName>
</protein>
<dbReference type="Pfam" id="PF00668">
    <property type="entry name" value="Condensation"/>
    <property type="match status" value="1"/>
</dbReference>
<proteinExistence type="predicted"/>
<evidence type="ECO:0000313" key="6">
    <source>
        <dbReference type="Proteomes" id="UP001336250"/>
    </source>
</evidence>
<dbReference type="PROSITE" id="PS00455">
    <property type="entry name" value="AMP_BINDING"/>
    <property type="match status" value="1"/>
</dbReference>
<dbReference type="InterPro" id="IPR023213">
    <property type="entry name" value="CAT-like_dom_sf"/>
</dbReference>
<dbReference type="Pfam" id="PF00501">
    <property type="entry name" value="AMP-binding"/>
    <property type="match status" value="1"/>
</dbReference>
<dbReference type="SUPFAM" id="SSF56801">
    <property type="entry name" value="Acetyl-CoA synthetase-like"/>
    <property type="match status" value="1"/>
</dbReference>
<name>A0AAW9QCI6_9BURK</name>
<dbReference type="InterPro" id="IPR009081">
    <property type="entry name" value="PP-bd_ACP"/>
</dbReference>
<organism evidence="5 6">
    <name type="scientific">Aquincola agrisoli</name>
    <dbReference type="NCBI Taxonomy" id="3119538"/>
    <lineage>
        <taxon>Bacteria</taxon>
        <taxon>Pseudomonadati</taxon>
        <taxon>Pseudomonadota</taxon>
        <taxon>Betaproteobacteria</taxon>
        <taxon>Burkholderiales</taxon>
        <taxon>Sphaerotilaceae</taxon>
        <taxon>Aquincola</taxon>
    </lineage>
</organism>
<evidence type="ECO:0000259" key="4">
    <source>
        <dbReference type="PROSITE" id="PS50075"/>
    </source>
</evidence>
<dbReference type="GO" id="GO:0003824">
    <property type="term" value="F:catalytic activity"/>
    <property type="evidence" value="ECO:0007669"/>
    <property type="project" value="InterPro"/>
</dbReference>
<dbReference type="InterPro" id="IPR000873">
    <property type="entry name" value="AMP-dep_synth/lig_dom"/>
</dbReference>
<reference evidence="5 6" key="1">
    <citation type="submission" date="2024-02" db="EMBL/GenBank/DDBJ databases">
        <title>Genome sequence of Aquincola sp. MAHUQ-54.</title>
        <authorList>
            <person name="Huq M.A."/>
        </authorList>
    </citation>
    <scope>NUCLEOTIDE SEQUENCE [LARGE SCALE GENOMIC DNA]</scope>
    <source>
        <strain evidence="5 6">MAHUQ-54</strain>
    </source>
</reference>
<feature type="region of interest" description="Disordered" evidence="3">
    <location>
        <begin position="1061"/>
        <end position="1090"/>
    </location>
</feature>
<evidence type="ECO:0000256" key="2">
    <source>
        <dbReference type="ARBA" id="ARBA00022553"/>
    </source>
</evidence>
<sequence length="1090" mass="114342">MTTALPPHIEAVYPLAPTQRGLLFHSLYAPASSVYFVQLAFDLHGPLDTAAFDAAWQALATHHAVLRTAFAWDKLDAPLQVVGRSVRLAVTHAEAHAMTPSAFDDWLAADRRQGFDLRRAPLARVHCLRLADDHHRVVFSHHHLLLDGWSLPLLLRDWQTAYRAALDGTAPALAPAPSYRDHVEWLAAQDTAAARAFWRTLLAGFDTPSTPGFVRPAPQATSTTATPPLTLRHTLGIDDTQALHTLARRLRVTPGTVLQGAWAVLLARSSGSDDVVYGLTRAGRPASRPQAAGTVGLFITTLPVRMPLPAAQPLAEGLAALQARVLAQQPHEHLAPAEVQRAAATLTGQPLFDSVVVIENYPGGPAAPDAPLRLGDVRVSESTHYPLSLYAVLGDTIELRLLADPQRVPAASAARCLAALPRLLRGFATRPGAALGEFLLADDTALAALRDADRKACQPMPRPLVPEAVAALAQAAPEADVLVDAQGPLDRAGLQTLAAEIATRLAAQGVAPGHRVGVSLARGRGMLATLLAVWRLGAAYVPMDAAYPEARLRHMAADAGLHTLVLHATTGDALAWWTGSRCDLDAPAPGGTAPAPAPIDAATPAYLIYTSGSTGTPKGVAITHGNLANMLAAMNGRIGLAAADRWLAVTTLSFDIAALELFGPLVAGACTVIATEAEARDGERLAARLTRARITVLQATPSTWRLLGAVGWQAPAGLKLLCGGEALDRPLARSLLAGGAALWNVYGPTETTVWSTALHVTPALLDADEAAGIGGPVPVGDALANTTLRVLDADLRPLPPGVPGELCIGGAGVSPGYHRRAALTADRFVPDPLAAGDGPAAAFPTLYRTGDRAAWREDGLIDFLGRLDHQAKLRGQRLELGEVEAALIACAGVVQAVAVIEGEGAAARLVGYVVADRRADDAPAFTASLRTQLAARLPAAMVPAALRLLPALPLTPNGKIDRRALRPAPSAGNAVPAAAATPLEAALLALWRELLQQPQLSPHDHFFESGGHSLLLVTLQSRLRQMGHELALVDLFNHPTVASLAARLQAGTPAAAAQAAAETAARAAGRNRLMQRRRTADPSPQSEAAR</sequence>
<dbReference type="EMBL" id="JAZIBG010000014">
    <property type="protein sequence ID" value="MEF7613137.1"/>
    <property type="molecule type" value="Genomic_DNA"/>
</dbReference>
<dbReference type="PANTHER" id="PTHR45527">
    <property type="entry name" value="NONRIBOSOMAL PEPTIDE SYNTHETASE"/>
    <property type="match status" value="1"/>
</dbReference>
<keyword evidence="6" id="KW-1185">Reference proteome</keyword>
<dbReference type="Gene3D" id="3.30.559.10">
    <property type="entry name" value="Chloramphenicol acetyltransferase-like domain"/>
    <property type="match status" value="1"/>
</dbReference>
<dbReference type="Gene3D" id="3.40.50.980">
    <property type="match status" value="2"/>
</dbReference>
<dbReference type="InterPro" id="IPR020806">
    <property type="entry name" value="PKS_PP-bd"/>
</dbReference>
<dbReference type="InterPro" id="IPR045851">
    <property type="entry name" value="AMP-bd_C_sf"/>
</dbReference>
<dbReference type="CDD" id="cd19543">
    <property type="entry name" value="DCL_NRPS"/>
    <property type="match status" value="1"/>
</dbReference>
<dbReference type="PANTHER" id="PTHR45527:SF1">
    <property type="entry name" value="FATTY ACID SYNTHASE"/>
    <property type="match status" value="1"/>
</dbReference>
<dbReference type="GO" id="GO:0044550">
    <property type="term" value="P:secondary metabolite biosynthetic process"/>
    <property type="evidence" value="ECO:0007669"/>
    <property type="project" value="TreeGrafter"/>
</dbReference>
<dbReference type="RefSeq" id="WP_332288082.1">
    <property type="nucleotide sequence ID" value="NZ_JAZIBG010000014.1"/>
</dbReference>
<accession>A0AAW9QCI6</accession>
<dbReference type="GO" id="GO:0043041">
    <property type="term" value="P:amino acid activation for nonribosomal peptide biosynthetic process"/>
    <property type="evidence" value="ECO:0007669"/>
    <property type="project" value="TreeGrafter"/>
</dbReference>
<evidence type="ECO:0000256" key="3">
    <source>
        <dbReference type="SAM" id="MobiDB-lite"/>
    </source>
</evidence>
<dbReference type="GO" id="GO:0005737">
    <property type="term" value="C:cytoplasm"/>
    <property type="evidence" value="ECO:0007669"/>
    <property type="project" value="TreeGrafter"/>
</dbReference>
<dbReference type="SMART" id="SM00823">
    <property type="entry name" value="PKS_PP"/>
    <property type="match status" value="1"/>
</dbReference>
<dbReference type="SUPFAM" id="SSF52777">
    <property type="entry name" value="CoA-dependent acyltransferases"/>
    <property type="match status" value="2"/>
</dbReference>
<keyword evidence="2" id="KW-0597">Phosphoprotein</keyword>
<dbReference type="AlphaFoldDB" id="A0AAW9QCI6"/>
<evidence type="ECO:0000256" key="1">
    <source>
        <dbReference type="ARBA" id="ARBA00022450"/>
    </source>
</evidence>
<dbReference type="Gene3D" id="1.10.1200.10">
    <property type="entry name" value="ACP-like"/>
    <property type="match status" value="1"/>
</dbReference>
<dbReference type="InterPro" id="IPR010071">
    <property type="entry name" value="AA_adenyl_dom"/>
</dbReference>
<dbReference type="Gene3D" id="2.30.38.10">
    <property type="entry name" value="Luciferase, Domain 3"/>
    <property type="match status" value="1"/>
</dbReference>
<dbReference type="Gene3D" id="3.30.559.30">
    <property type="entry name" value="Nonribosomal peptide synthetase, condensation domain"/>
    <property type="match status" value="1"/>
</dbReference>